<accession>A0ACC3DG04</accession>
<evidence type="ECO:0000313" key="2">
    <source>
        <dbReference type="Proteomes" id="UP001186974"/>
    </source>
</evidence>
<sequence>MTTKKIKLARPISRRPVASASSRLYINKKRREYNPLDAEEERKWLERARSESAALKPSTPEDAEDNPEEDGDYVPIYRTTSEFMRRFPEAENFERQSMVAPPQRPFSSPAPRPQPPPQSYASPMPSMPSRPAPAMPRNFCARLKQDWGFDQQQDAKEFFDFLIDYLHEDLNTQWNNPPAHILSASEEAAREKMPKNFASRIEWSRYSKREMSIVSKLFAGQHASRLRCRTCGITSTT</sequence>
<reference evidence="1" key="1">
    <citation type="submission" date="2024-09" db="EMBL/GenBank/DDBJ databases">
        <title>Black Yeasts Isolated from many extreme environments.</title>
        <authorList>
            <person name="Coleine C."/>
            <person name="Stajich J.E."/>
            <person name="Selbmann L."/>
        </authorList>
    </citation>
    <scope>NUCLEOTIDE SEQUENCE</scope>
    <source>
        <strain evidence="1">CCFEE 5737</strain>
    </source>
</reference>
<proteinExistence type="predicted"/>
<name>A0ACC3DG04_9PEZI</name>
<evidence type="ECO:0000313" key="1">
    <source>
        <dbReference type="EMBL" id="KAK3068697.1"/>
    </source>
</evidence>
<dbReference type="Proteomes" id="UP001186974">
    <property type="component" value="Unassembled WGS sequence"/>
</dbReference>
<organism evidence="1 2">
    <name type="scientific">Coniosporium uncinatum</name>
    <dbReference type="NCBI Taxonomy" id="93489"/>
    <lineage>
        <taxon>Eukaryota</taxon>
        <taxon>Fungi</taxon>
        <taxon>Dikarya</taxon>
        <taxon>Ascomycota</taxon>
        <taxon>Pezizomycotina</taxon>
        <taxon>Dothideomycetes</taxon>
        <taxon>Dothideomycetes incertae sedis</taxon>
        <taxon>Coniosporium</taxon>
    </lineage>
</organism>
<protein>
    <submittedName>
        <fullName evidence="1">Uncharacterized protein</fullName>
    </submittedName>
</protein>
<comment type="caution">
    <text evidence="1">The sequence shown here is derived from an EMBL/GenBank/DDBJ whole genome shotgun (WGS) entry which is preliminary data.</text>
</comment>
<dbReference type="EMBL" id="JAWDJW010005239">
    <property type="protein sequence ID" value="KAK3068697.1"/>
    <property type="molecule type" value="Genomic_DNA"/>
</dbReference>
<feature type="non-terminal residue" evidence="1">
    <location>
        <position position="237"/>
    </location>
</feature>
<gene>
    <name evidence="1" type="ORF">LTS18_000554</name>
</gene>
<keyword evidence="2" id="KW-1185">Reference proteome</keyword>